<sequence>MHVLVTGATGFVGGRLVDALRSTTDHDVTVLVRDADAYDPPDGVAVVEGDVLEPGSFESALADVDAAYYLIHAMGAAGNFVERDRRAARNFERAASDAGVERVIYLSGLGSESETLSSHLESRREVETLLAAGTPDVTVLRAAIIVGDGSASFRLVRQLATRLPVMITPQWVQTDCQPIAIDDVVAYCLAVLERPETAGETYEIGGPDVVTYRELLTTTAELATGRPPRIVAVPVLSPRLSAYWVGLVTDVPSAVARPLIEGVRNRVVVTDDRLQELVGLERTPLEEAVARALEGDRDAVDPGPQPDHNAARGGTAASGTSPERGDR</sequence>
<dbReference type="Pfam" id="PF13460">
    <property type="entry name" value="NAD_binding_10"/>
    <property type="match status" value="1"/>
</dbReference>
<dbReference type="RefSeq" id="WP_089788513.1">
    <property type="nucleotide sequence ID" value="NZ_FOKW01000006.1"/>
</dbReference>
<feature type="compositionally biased region" description="Low complexity" evidence="1">
    <location>
        <begin position="311"/>
        <end position="321"/>
    </location>
</feature>
<dbReference type="SUPFAM" id="SSF51735">
    <property type="entry name" value="NAD(P)-binding Rossmann-fold domains"/>
    <property type="match status" value="1"/>
</dbReference>
<protein>
    <submittedName>
        <fullName evidence="3">Uncharacterized conserved protein YbjT, contains NAD(P)-binding and DUF2867 domains</fullName>
    </submittedName>
</protein>
<dbReference type="InterPro" id="IPR051207">
    <property type="entry name" value="ComplexI_NDUFA9_subunit"/>
</dbReference>
<dbReference type="PANTHER" id="PTHR12126:SF11">
    <property type="entry name" value="NADH DEHYDROGENASE [UBIQUINONE] 1 ALPHA SUBCOMPLEX SUBUNIT 9, MITOCHONDRIAL"/>
    <property type="match status" value="1"/>
</dbReference>
<name>A0A1I1HUQ2_NATHA</name>
<dbReference type="GO" id="GO:0044877">
    <property type="term" value="F:protein-containing complex binding"/>
    <property type="evidence" value="ECO:0007669"/>
    <property type="project" value="TreeGrafter"/>
</dbReference>
<dbReference type="PANTHER" id="PTHR12126">
    <property type="entry name" value="NADH-UBIQUINONE OXIDOREDUCTASE 39 KDA SUBUNIT-RELATED"/>
    <property type="match status" value="1"/>
</dbReference>
<evidence type="ECO:0000313" key="3">
    <source>
        <dbReference type="EMBL" id="SFC27654.1"/>
    </source>
</evidence>
<dbReference type="InterPro" id="IPR036291">
    <property type="entry name" value="NAD(P)-bd_dom_sf"/>
</dbReference>
<dbReference type="OrthoDB" id="358920at2157"/>
<dbReference type="EMBL" id="FOKW01000006">
    <property type="protein sequence ID" value="SFC27654.1"/>
    <property type="molecule type" value="Genomic_DNA"/>
</dbReference>
<organism evidence="3 4">
    <name type="scientific">Natronobacterium haloterrestre</name>
    <name type="common">Halobiforma haloterrestris</name>
    <dbReference type="NCBI Taxonomy" id="148448"/>
    <lineage>
        <taxon>Archaea</taxon>
        <taxon>Methanobacteriati</taxon>
        <taxon>Methanobacteriota</taxon>
        <taxon>Stenosarchaea group</taxon>
        <taxon>Halobacteria</taxon>
        <taxon>Halobacteriales</taxon>
        <taxon>Natrialbaceae</taxon>
        <taxon>Natronobacterium</taxon>
    </lineage>
</organism>
<feature type="domain" description="NAD(P)-binding" evidence="2">
    <location>
        <begin position="7"/>
        <end position="156"/>
    </location>
</feature>
<evidence type="ECO:0000313" key="4">
    <source>
        <dbReference type="Proteomes" id="UP000199161"/>
    </source>
</evidence>
<dbReference type="Gene3D" id="3.40.50.720">
    <property type="entry name" value="NAD(P)-binding Rossmann-like Domain"/>
    <property type="match status" value="1"/>
</dbReference>
<keyword evidence="4" id="KW-1185">Reference proteome</keyword>
<reference evidence="4" key="1">
    <citation type="submission" date="2016-10" db="EMBL/GenBank/DDBJ databases">
        <authorList>
            <person name="Varghese N."/>
            <person name="Submissions S."/>
        </authorList>
    </citation>
    <scope>NUCLEOTIDE SEQUENCE [LARGE SCALE GENOMIC DNA]</scope>
    <source>
        <strain evidence="4">DSM 13078</strain>
    </source>
</reference>
<feature type="region of interest" description="Disordered" evidence="1">
    <location>
        <begin position="293"/>
        <end position="327"/>
    </location>
</feature>
<evidence type="ECO:0000256" key="1">
    <source>
        <dbReference type="SAM" id="MobiDB-lite"/>
    </source>
</evidence>
<dbReference type="AlphaFoldDB" id="A0A1I1HUQ2"/>
<dbReference type="InterPro" id="IPR016040">
    <property type="entry name" value="NAD(P)-bd_dom"/>
</dbReference>
<gene>
    <name evidence="3" type="ORF">SAMN05444422_106178</name>
</gene>
<accession>A0A1I1HUQ2</accession>
<dbReference type="Proteomes" id="UP000199161">
    <property type="component" value="Unassembled WGS sequence"/>
</dbReference>
<proteinExistence type="predicted"/>
<evidence type="ECO:0000259" key="2">
    <source>
        <dbReference type="Pfam" id="PF13460"/>
    </source>
</evidence>